<dbReference type="InterPro" id="IPR041373">
    <property type="entry name" value="RT_RNaseH"/>
</dbReference>
<evidence type="ECO:0000313" key="9">
    <source>
        <dbReference type="Proteomes" id="UP001292094"/>
    </source>
</evidence>
<keyword evidence="1" id="KW-0808">Transferase</keyword>
<gene>
    <name evidence="8" type="ORF">Pmani_001063</name>
</gene>
<accession>A0AAE1QNX8</accession>
<dbReference type="EMBL" id="JAWZYT010000072">
    <property type="protein sequence ID" value="KAK4328587.1"/>
    <property type="molecule type" value="Genomic_DNA"/>
</dbReference>
<feature type="domain" description="Reverse transcriptase RNase H-like" evidence="7">
    <location>
        <begin position="23"/>
        <end position="123"/>
    </location>
</feature>
<keyword evidence="4" id="KW-0255">Endonuclease</keyword>
<dbReference type="SUPFAM" id="SSF56672">
    <property type="entry name" value="DNA/RNA polymerases"/>
    <property type="match status" value="1"/>
</dbReference>
<keyword evidence="5" id="KW-0378">Hydrolase</keyword>
<name>A0AAE1QNX8_9EUCA</name>
<evidence type="ECO:0000313" key="8">
    <source>
        <dbReference type="EMBL" id="KAK4328587.1"/>
    </source>
</evidence>
<evidence type="ECO:0000256" key="4">
    <source>
        <dbReference type="ARBA" id="ARBA00022759"/>
    </source>
</evidence>
<dbReference type="Pfam" id="PF17917">
    <property type="entry name" value="RT_RNaseH"/>
    <property type="match status" value="1"/>
</dbReference>
<dbReference type="InterPro" id="IPR043502">
    <property type="entry name" value="DNA/RNA_pol_sf"/>
</dbReference>
<evidence type="ECO:0000256" key="1">
    <source>
        <dbReference type="ARBA" id="ARBA00022679"/>
    </source>
</evidence>
<comment type="caution">
    <text evidence="8">The sequence shown here is derived from an EMBL/GenBank/DDBJ whole genome shotgun (WGS) entry which is preliminary data.</text>
</comment>
<evidence type="ECO:0000259" key="7">
    <source>
        <dbReference type="Pfam" id="PF17917"/>
    </source>
</evidence>
<evidence type="ECO:0000256" key="6">
    <source>
        <dbReference type="ARBA" id="ARBA00022918"/>
    </source>
</evidence>
<dbReference type="Gene3D" id="3.10.20.370">
    <property type="match status" value="1"/>
</dbReference>
<organism evidence="8 9">
    <name type="scientific">Petrolisthes manimaculis</name>
    <dbReference type="NCBI Taxonomy" id="1843537"/>
    <lineage>
        <taxon>Eukaryota</taxon>
        <taxon>Metazoa</taxon>
        <taxon>Ecdysozoa</taxon>
        <taxon>Arthropoda</taxon>
        <taxon>Crustacea</taxon>
        <taxon>Multicrustacea</taxon>
        <taxon>Malacostraca</taxon>
        <taxon>Eumalacostraca</taxon>
        <taxon>Eucarida</taxon>
        <taxon>Decapoda</taxon>
        <taxon>Pleocyemata</taxon>
        <taxon>Anomura</taxon>
        <taxon>Galatheoidea</taxon>
        <taxon>Porcellanidae</taxon>
        <taxon>Petrolisthes</taxon>
    </lineage>
</organism>
<dbReference type="PANTHER" id="PTHR34072">
    <property type="entry name" value="ENZYMATIC POLYPROTEIN-RELATED"/>
    <property type="match status" value="1"/>
</dbReference>
<dbReference type="GO" id="GO:0016787">
    <property type="term" value="F:hydrolase activity"/>
    <property type="evidence" value="ECO:0007669"/>
    <property type="project" value="UniProtKB-KW"/>
</dbReference>
<dbReference type="CDD" id="cd09274">
    <property type="entry name" value="RNase_HI_RT_Ty3"/>
    <property type="match status" value="1"/>
</dbReference>
<dbReference type="FunFam" id="3.10.20.370:FF:000001">
    <property type="entry name" value="Retrovirus-related Pol polyprotein from transposon 17.6-like protein"/>
    <property type="match status" value="1"/>
</dbReference>
<dbReference type="GO" id="GO:0004519">
    <property type="term" value="F:endonuclease activity"/>
    <property type="evidence" value="ECO:0007669"/>
    <property type="project" value="UniProtKB-KW"/>
</dbReference>
<proteinExistence type="predicted"/>
<keyword evidence="3" id="KW-0540">Nuclease</keyword>
<keyword evidence="6" id="KW-0695">RNA-directed DNA polymerase</keyword>
<sequence length="125" mass="14268">MCEGFTEFPGLVYLLSPVLPYPDQSQPFILDCDASDHGIGGVLSQKKRDQEYVVAYYSKKLSPLEQNYCVTCKELLAVVKSLDFFHPYLFGSYFIITTDHAALKWLKKLKNPEGQLARWLGKIDQ</sequence>
<protein>
    <recommendedName>
        <fullName evidence="7">Reverse transcriptase RNase H-like domain-containing protein</fullName>
    </recommendedName>
</protein>
<keyword evidence="9" id="KW-1185">Reference proteome</keyword>
<reference evidence="8" key="1">
    <citation type="submission" date="2023-11" db="EMBL/GenBank/DDBJ databases">
        <title>Genome assemblies of two species of porcelain crab, Petrolisthes cinctipes and Petrolisthes manimaculis (Anomura: Porcellanidae).</title>
        <authorList>
            <person name="Angst P."/>
        </authorList>
    </citation>
    <scope>NUCLEOTIDE SEQUENCE</scope>
    <source>
        <strain evidence="8">PB745_02</strain>
        <tissue evidence="8">Gill</tissue>
    </source>
</reference>
<dbReference type="PANTHER" id="PTHR34072:SF49">
    <property type="entry name" value="RIBONUCLEASE H"/>
    <property type="match status" value="1"/>
</dbReference>
<evidence type="ECO:0000256" key="5">
    <source>
        <dbReference type="ARBA" id="ARBA00022801"/>
    </source>
</evidence>
<evidence type="ECO:0000256" key="3">
    <source>
        <dbReference type="ARBA" id="ARBA00022722"/>
    </source>
</evidence>
<dbReference type="Proteomes" id="UP001292094">
    <property type="component" value="Unassembled WGS sequence"/>
</dbReference>
<evidence type="ECO:0000256" key="2">
    <source>
        <dbReference type="ARBA" id="ARBA00022695"/>
    </source>
</evidence>
<dbReference type="AlphaFoldDB" id="A0AAE1QNX8"/>
<keyword evidence="2" id="KW-0548">Nucleotidyltransferase</keyword>
<dbReference type="GO" id="GO:0003964">
    <property type="term" value="F:RNA-directed DNA polymerase activity"/>
    <property type="evidence" value="ECO:0007669"/>
    <property type="project" value="UniProtKB-KW"/>
</dbReference>